<keyword evidence="2" id="KW-1133">Transmembrane helix</keyword>
<evidence type="ECO:0008006" key="6">
    <source>
        <dbReference type="Google" id="ProtNLM"/>
    </source>
</evidence>
<protein>
    <recommendedName>
        <fullName evidence="6">Secreted protein</fullName>
    </recommendedName>
</protein>
<comment type="caution">
    <text evidence="4">The sequence shown here is derived from an EMBL/GenBank/DDBJ whole genome shotgun (WGS) entry which is preliminary data.</text>
</comment>
<dbReference type="AlphaFoldDB" id="A0A9P4MM04"/>
<dbReference type="EMBL" id="ML996083">
    <property type="protein sequence ID" value="KAF2154724.1"/>
    <property type="molecule type" value="Genomic_DNA"/>
</dbReference>
<evidence type="ECO:0000256" key="1">
    <source>
        <dbReference type="SAM" id="MobiDB-lite"/>
    </source>
</evidence>
<keyword evidence="2" id="KW-0472">Membrane</keyword>
<keyword evidence="5" id="KW-1185">Reference proteome</keyword>
<keyword evidence="2" id="KW-0812">Transmembrane</keyword>
<evidence type="ECO:0000313" key="5">
    <source>
        <dbReference type="Proteomes" id="UP000799439"/>
    </source>
</evidence>
<evidence type="ECO:0000256" key="3">
    <source>
        <dbReference type="SAM" id="SignalP"/>
    </source>
</evidence>
<feature type="signal peptide" evidence="3">
    <location>
        <begin position="1"/>
        <end position="23"/>
    </location>
</feature>
<feature type="transmembrane region" description="Helical" evidence="2">
    <location>
        <begin position="91"/>
        <end position="109"/>
    </location>
</feature>
<feature type="chain" id="PRO_5040198008" description="Secreted protein" evidence="3">
    <location>
        <begin position="24"/>
        <end position="119"/>
    </location>
</feature>
<reference evidence="4" key="1">
    <citation type="journal article" date="2020" name="Stud. Mycol.">
        <title>101 Dothideomycetes genomes: a test case for predicting lifestyles and emergence of pathogens.</title>
        <authorList>
            <person name="Haridas S."/>
            <person name="Albert R."/>
            <person name="Binder M."/>
            <person name="Bloem J."/>
            <person name="Labutti K."/>
            <person name="Salamov A."/>
            <person name="Andreopoulos B."/>
            <person name="Baker S."/>
            <person name="Barry K."/>
            <person name="Bills G."/>
            <person name="Bluhm B."/>
            <person name="Cannon C."/>
            <person name="Castanera R."/>
            <person name="Culley D."/>
            <person name="Daum C."/>
            <person name="Ezra D."/>
            <person name="Gonzalez J."/>
            <person name="Henrissat B."/>
            <person name="Kuo A."/>
            <person name="Liang C."/>
            <person name="Lipzen A."/>
            <person name="Lutzoni F."/>
            <person name="Magnuson J."/>
            <person name="Mondo S."/>
            <person name="Nolan M."/>
            <person name="Ohm R."/>
            <person name="Pangilinan J."/>
            <person name="Park H.-J."/>
            <person name="Ramirez L."/>
            <person name="Alfaro M."/>
            <person name="Sun H."/>
            <person name="Tritt A."/>
            <person name="Yoshinaga Y."/>
            <person name="Zwiers L.-H."/>
            <person name="Turgeon B."/>
            <person name="Goodwin S."/>
            <person name="Spatafora J."/>
            <person name="Crous P."/>
            <person name="Grigoriev I."/>
        </authorList>
    </citation>
    <scope>NUCLEOTIDE SEQUENCE</scope>
    <source>
        <strain evidence="4">CBS 260.36</strain>
    </source>
</reference>
<gene>
    <name evidence="4" type="ORF">K461DRAFT_100934</name>
</gene>
<dbReference type="Proteomes" id="UP000799439">
    <property type="component" value="Unassembled WGS sequence"/>
</dbReference>
<feature type="region of interest" description="Disordered" evidence="1">
    <location>
        <begin position="26"/>
        <end position="56"/>
    </location>
</feature>
<name>A0A9P4MM04_9PEZI</name>
<accession>A0A9P4MM04</accession>
<organism evidence="4 5">
    <name type="scientific">Myriangium duriaei CBS 260.36</name>
    <dbReference type="NCBI Taxonomy" id="1168546"/>
    <lineage>
        <taxon>Eukaryota</taxon>
        <taxon>Fungi</taxon>
        <taxon>Dikarya</taxon>
        <taxon>Ascomycota</taxon>
        <taxon>Pezizomycotina</taxon>
        <taxon>Dothideomycetes</taxon>
        <taxon>Dothideomycetidae</taxon>
        <taxon>Myriangiales</taxon>
        <taxon>Myriangiaceae</taxon>
        <taxon>Myriangium</taxon>
    </lineage>
</organism>
<evidence type="ECO:0000256" key="2">
    <source>
        <dbReference type="SAM" id="Phobius"/>
    </source>
</evidence>
<evidence type="ECO:0000313" key="4">
    <source>
        <dbReference type="EMBL" id="KAF2154724.1"/>
    </source>
</evidence>
<proteinExistence type="predicted"/>
<keyword evidence="3" id="KW-0732">Signal</keyword>
<sequence length="119" mass="13059">MNHWSRVVEVIIVVLSCIGCKHSKIPEDERGSGPAGQRRLSRRPAIGPPTTAPTSALTRIFTDTPRGFRAAGGRSHALALTKIHPSPKSTVHSLCICLHTTFLCVLYSLPFLPFNFMPR</sequence>